<feature type="transmembrane region" description="Helical" evidence="1">
    <location>
        <begin position="214"/>
        <end position="235"/>
    </location>
</feature>
<proteinExistence type="predicted"/>
<keyword evidence="1" id="KW-0812">Transmembrane</keyword>
<reference evidence="2" key="1">
    <citation type="journal article" date="2014" name="Int. J. Syst. Evol. Microbiol.">
        <title>Complete genome sequence of Corynebacterium casei LMG S-19264T (=DSM 44701T), isolated from a smear-ripened cheese.</title>
        <authorList>
            <consortium name="US DOE Joint Genome Institute (JGI-PGF)"/>
            <person name="Walter F."/>
            <person name="Albersmeier A."/>
            <person name="Kalinowski J."/>
            <person name="Ruckert C."/>
        </authorList>
    </citation>
    <scope>NUCLEOTIDE SEQUENCE</scope>
    <source>
        <strain evidence="2">CGMCC 1.10859</strain>
    </source>
</reference>
<dbReference type="AlphaFoldDB" id="A0AAN4UTD9"/>
<gene>
    <name evidence="2" type="ORF">GCM10008024_31210</name>
</gene>
<feature type="transmembrane region" description="Helical" evidence="1">
    <location>
        <begin position="241"/>
        <end position="264"/>
    </location>
</feature>
<feature type="transmembrane region" description="Helical" evidence="1">
    <location>
        <begin position="182"/>
        <end position="202"/>
    </location>
</feature>
<feature type="transmembrane region" description="Helical" evidence="1">
    <location>
        <begin position="42"/>
        <end position="62"/>
    </location>
</feature>
<feature type="transmembrane region" description="Helical" evidence="1">
    <location>
        <begin position="104"/>
        <end position="129"/>
    </location>
</feature>
<name>A0AAN4UTD9_9RHOB</name>
<evidence type="ECO:0000313" key="2">
    <source>
        <dbReference type="EMBL" id="GHE04343.1"/>
    </source>
</evidence>
<organism evidence="2 3">
    <name type="scientific">Allgaiera indica</name>
    <dbReference type="NCBI Taxonomy" id="765699"/>
    <lineage>
        <taxon>Bacteria</taxon>
        <taxon>Pseudomonadati</taxon>
        <taxon>Pseudomonadota</taxon>
        <taxon>Alphaproteobacteria</taxon>
        <taxon>Rhodobacterales</taxon>
        <taxon>Paracoccaceae</taxon>
        <taxon>Allgaiera</taxon>
    </lineage>
</organism>
<reference evidence="2" key="2">
    <citation type="submission" date="2023-06" db="EMBL/GenBank/DDBJ databases">
        <authorList>
            <person name="Sun Q."/>
            <person name="Zhou Y."/>
        </authorList>
    </citation>
    <scope>NUCLEOTIDE SEQUENCE</scope>
    <source>
        <strain evidence="2">CGMCC 1.10859</strain>
    </source>
</reference>
<keyword evidence="1" id="KW-1133">Transmembrane helix</keyword>
<feature type="transmembrane region" description="Helical" evidence="1">
    <location>
        <begin position="12"/>
        <end position="30"/>
    </location>
</feature>
<dbReference type="Pfam" id="PF13687">
    <property type="entry name" value="DUF4153"/>
    <property type="match status" value="1"/>
</dbReference>
<dbReference type="EMBL" id="BNAB01000016">
    <property type="protein sequence ID" value="GHE04343.1"/>
    <property type="molecule type" value="Genomic_DNA"/>
</dbReference>
<protein>
    <submittedName>
        <fullName evidence="2">DUF4153 domain-containing protein</fullName>
    </submittedName>
</protein>
<feature type="transmembrane region" description="Helical" evidence="1">
    <location>
        <begin position="285"/>
        <end position="303"/>
    </location>
</feature>
<dbReference type="Proteomes" id="UP000634647">
    <property type="component" value="Unassembled WGS sequence"/>
</dbReference>
<evidence type="ECO:0000313" key="3">
    <source>
        <dbReference type="Proteomes" id="UP000634647"/>
    </source>
</evidence>
<accession>A0AAN4UTD9</accession>
<keyword evidence="1" id="KW-0472">Membrane</keyword>
<dbReference type="InterPro" id="IPR025291">
    <property type="entry name" value="DUF4153"/>
</dbReference>
<feature type="transmembrane region" description="Helical" evidence="1">
    <location>
        <begin position="315"/>
        <end position="337"/>
    </location>
</feature>
<feature type="transmembrane region" description="Helical" evidence="1">
    <location>
        <begin position="349"/>
        <end position="368"/>
    </location>
</feature>
<sequence length="591" mass="63002">MSEENVLGPRLRVVLGLAGALCGVSAWLLFDVYAQGQLAPRLHLFLALFFGVFFGAFLISVGPLRLARAALSSLALAAVVASLVWWASFRFADPRDLFASTETLLAVVLLSTLPLPFLIAAGLPGAGWHDYPALFTQSWSIVVRYASAWLFVAVVWAVLFLSDQLFLLVGITLLSHLISTDWLAYVLTGLSLGIGLSVVDELSDYVSPFLILRLLRVIMPVVTLVVAVFLAALPFQGLSNLFGQISVAGTLLAMAVAAATLVTAALDRDDDEAVRSKPMQFSIQLLALMLPALALLGGWAIWLRVAEHGLTPPRIGGLTGAGLLLLYGLSYAVSVLRRGRWGARIRRDNRVLALVVIAVAGLWLTPLFNADAITAANRVARYQRAATPPGAVDLYYLKTRLGHAGTEALATLRAIAARPEQKALAERFADLDAGRLGPGAKVPADIADLRARLTRDLAVRPKGEGANLKAQILSTRSVWQLKLWAEACTRTLPSGQPGCVLLVGDFLPDSPGQEALLLTRDNAGRLRIDGFAHRSEGGALMRVNGARQLLPGAKAPSSVAVIEAVLAGKTSLSPARVQALDIGGLQLMVQP</sequence>
<feature type="transmembrane region" description="Helical" evidence="1">
    <location>
        <begin position="141"/>
        <end position="162"/>
    </location>
</feature>
<evidence type="ECO:0000256" key="1">
    <source>
        <dbReference type="SAM" id="Phobius"/>
    </source>
</evidence>
<comment type="caution">
    <text evidence="2">The sequence shown here is derived from an EMBL/GenBank/DDBJ whole genome shotgun (WGS) entry which is preliminary data.</text>
</comment>
<feature type="transmembrane region" description="Helical" evidence="1">
    <location>
        <begin position="74"/>
        <end position="92"/>
    </location>
</feature>